<dbReference type="EMBL" id="JAMZMK010006496">
    <property type="protein sequence ID" value="KAI7748616.1"/>
    <property type="molecule type" value="Genomic_DNA"/>
</dbReference>
<comment type="caution">
    <text evidence="1">The sequence shown here is derived from an EMBL/GenBank/DDBJ whole genome shotgun (WGS) entry which is preliminary data.</text>
</comment>
<dbReference type="AlphaFoldDB" id="A0AAD5GQA6"/>
<reference evidence="1" key="1">
    <citation type="submission" date="2022-06" db="EMBL/GenBank/DDBJ databases">
        <title>Uncovering the hologenomic basis of an extraordinary plant invasion.</title>
        <authorList>
            <person name="Bieker V.C."/>
            <person name="Martin M.D."/>
            <person name="Gilbert T."/>
            <person name="Hodgins K."/>
            <person name="Battlay P."/>
            <person name="Petersen B."/>
            <person name="Wilson J."/>
        </authorList>
    </citation>
    <scope>NUCLEOTIDE SEQUENCE</scope>
    <source>
        <strain evidence="1">AA19_3_7</strain>
        <tissue evidence="1">Leaf</tissue>
    </source>
</reference>
<organism evidence="1 2">
    <name type="scientific">Ambrosia artemisiifolia</name>
    <name type="common">Common ragweed</name>
    <dbReference type="NCBI Taxonomy" id="4212"/>
    <lineage>
        <taxon>Eukaryota</taxon>
        <taxon>Viridiplantae</taxon>
        <taxon>Streptophyta</taxon>
        <taxon>Embryophyta</taxon>
        <taxon>Tracheophyta</taxon>
        <taxon>Spermatophyta</taxon>
        <taxon>Magnoliopsida</taxon>
        <taxon>eudicotyledons</taxon>
        <taxon>Gunneridae</taxon>
        <taxon>Pentapetalae</taxon>
        <taxon>asterids</taxon>
        <taxon>campanulids</taxon>
        <taxon>Asterales</taxon>
        <taxon>Asteraceae</taxon>
        <taxon>Asteroideae</taxon>
        <taxon>Heliantheae alliance</taxon>
        <taxon>Heliantheae</taxon>
        <taxon>Ambrosia</taxon>
    </lineage>
</organism>
<evidence type="ECO:0000313" key="2">
    <source>
        <dbReference type="Proteomes" id="UP001206925"/>
    </source>
</evidence>
<sequence length="31" mass="3730">MFRFGHQVSYPLLCIKIKPRPHNLIIAFFEN</sequence>
<gene>
    <name evidence="1" type="ORF">M8C21_012416</name>
</gene>
<name>A0AAD5GQA6_AMBAR</name>
<accession>A0AAD5GQA6</accession>
<protein>
    <submittedName>
        <fullName evidence="1">Uncharacterized protein</fullName>
    </submittedName>
</protein>
<proteinExistence type="predicted"/>
<dbReference type="Proteomes" id="UP001206925">
    <property type="component" value="Unassembled WGS sequence"/>
</dbReference>
<keyword evidence="2" id="KW-1185">Reference proteome</keyword>
<evidence type="ECO:0000313" key="1">
    <source>
        <dbReference type="EMBL" id="KAI7748616.1"/>
    </source>
</evidence>